<accession>A0ABN1XAK7</accession>
<dbReference type="Proteomes" id="UP001500282">
    <property type="component" value="Unassembled WGS sequence"/>
</dbReference>
<proteinExistence type="predicted"/>
<gene>
    <name evidence="1" type="ORF">GCM10009579_74070</name>
</gene>
<evidence type="ECO:0000313" key="1">
    <source>
        <dbReference type="EMBL" id="GAA1296214.1"/>
    </source>
</evidence>
<evidence type="ECO:0008006" key="3">
    <source>
        <dbReference type="Google" id="ProtNLM"/>
    </source>
</evidence>
<comment type="caution">
    <text evidence="1">The sequence shown here is derived from an EMBL/GenBank/DDBJ whole genome shotgun (WGS) entry which is preliminary data.</text>
</comment>
<dbReference type="EMBL" id="BAAAIH010000062">
    <property type="protein sequence ID" value="GAA1296214.1"/>
    <property type="molecule type" value="Genomic_DNA"/>
</dbReference>
<organism evidence="1 2">
    <name type="scientific">Streptomyces javensis</name>
    <dbReference type="NCBI Taxonomy" id="114698"/>
    <lineage>
        <taxon>Bacteria</taxon>
        <taxon>Bacillati</taxon>
        <taxon>Actinomycetota</taxon>
        <taxon>Actinomycetes</taxon>
        <taxon>Kitasatosporales</taxon>
        <taxon>Streptomycetaceae</taxon>
        <taxon>Streptomyces</taxon>
        <taxon>Streptomyces violaceusniger group</taxon>
    </lineage>
</organism>
<protein>
    <recommendedName>
        <fullName evidence="3">NUDIX hydrolase</fullName>
    </recommendedName>
</protein>
<keyword evidence="2" id="KW-1185">Reference proteome</keyword>
<name>A0ABN1XAK7_9ACTN</name>
<evidence type="ECO:0000313" key="2">
    <source>
        <dbReference type="Proteomes" id="UP001500282"/>
    </source>
</evidence>
<sequence>MAPKPTPTVAISTADRAGPRTIRARYENWRPPIAAVTLLVPVGTDLLLTELCGDLLLPSGPVRDGQTPEQAAQQVLLRSPSSLPVHRQVAVDWSQTRRRQVFTHIVATYPLTHADAAFLTYRDGRAALRALPVSHAVAALPELARARVLAGLMALAAHEVVYLKAGVISRNERASRSARAHCSLRRRDRM</sequence>
<reference evidence="1 2" key="1">
    <citation type="journal article" date="2019" name="Int. J. Syst. Evol. Microbiol.">
        <title>The Global Catalogue of Microorganisms (GCM) 10K type strain sequencing project: providing services to taxonomists for standard genome sequencing and annotation.</title>
        <authorList>
            <consortium name="The Broad Institute Genomics Platform"/>
            <consortium name="The Broad Institute Genome Sequencing Center for Infectious Disease"/>
            <person name="Wu L."/>
            <person name="Ma J."/>
        </authorList>
    </citation>
    <scope>NUCLEOTIDE SEQUENCE [LARGE SCALE GENOMIC DNA]</scope>
    <source>
        <strain evidence="1 2">JCM 11448</strain>
    </source>
</reference>